<dbReference type="OMA" id="VYYLMPL"/>
<feature type="transmembrane region" description="Helical" evidence="7">
    <location>
        <begin position="856"/>
        <end position="877"/>
    </location>
</feature>
<accession>F4Q1A5</accession>
<keyword evidence="10" id="KW-1185">Reference proteome</keyword>
<name>F4Q1A5_CACFS</name>
<protein>
    <recommendedName>
        <fullName evidence="8">ABC3 transporter permease C-terminal domain-containing protein</fullName>
    </recommendedName>
</protein>
<evidence type="ECO:0000256" key="3">
    <source>
        <dbReference type="ARBA" id="ARBA00022692"/>
    </source>
</evidence>
<dbReference type="PANTHER" id="PTHR32522:SF5">
    <property type="entry name" value="ABC3 TRANSPORTER PERMEASE PROTEIN DOMAIN-CONTAINING PROTEIN"/>
    <property type="match status" value="1"/>
</dbReference>
<dbReference type="OrthoDB" id="312032at2759"/>
<dbReference type="Proteomes" id="UP000007797">
    <property type="component" value="Unassembled WGS sequence"/>
</dbReference>
<sequence length="953" mass="106814">MSTTKVFKSTSMNEVKLGRIGTVGDSRRYQKLTEVDPSIIDDGDSDEDDSVGYYKHAKGNEDYDFSSVKGTLTYCYHFLRYTLLGDFQVAFRYVHKNSKKNIKSLVLGLLTVFLVVLFISFLQNLIQASPIVFLKLSEDQTGELDLILTGDPSAIMGSSGNTSLLNAAPTFNNNNGKNSTGKKIGKMLKSYTSTAAMTPTDILSTLNSFDISSFFLSLDQVFNCVAAVLLVLGALMIYSLLLSDVEGKTFEYGMLRAQGLRHYALIILLITQAVYFSVPGIILGLFMGWVFFAIVAHFVYAFVILPVNLTYYPVSIVSGVFMGFFIPIIANIAPIQRALSRTLRDALDVYHQVKNETMVKIMKLEEVGIDLLQTLLAVLAVGVGFTVYYLIPYAFTFYNFSRPATDRACHLVCARVGTGPYVIVPIGPQELLTRLGVGSDIAILATSIKDPIPEAQITAFLNSDMANNSNSIIAGYTTVTFPLNKVLNIQSTHLRTLANYPDYTVRVYGMDKNFLDNSYLAFYDVTEKSSSLDFPSIPTSDLTTKKKNVPDVIESLYTNARKDLISLDGDSIVAPPAVQSYRVSMYNTSWVSGDSPLAVAYRSFNNSYIYRNYTDMVMSEAFRQACGADTQTPFNFYVRFKGKIDSLSQLNLLAKPQAMVEMFPSFLFSAYGAMATSSPVLLSNDQFQEIMQWVVSFSNDTTVQMPDTIPKSKLLIRLKEQDAPQLDREYIINGIKNFIKTDDIQVIDTQFLLGMTDTAVLLLDIFFYTVSGAAIALCFFMLWISFSANIHENSWEFGVLRAIGLTSFQVTRIYIYEALVLIFSSVILGLLIGLGIAITLTLQFDLFTQLPFSFQFPYALFFGVLSASILIAIGVSYQSSKEYRTRQIASVLKGNRQETERDRERQREKDRGKSFARQDQDNYHKKQTAKRHKTRNFYIYNNYQYLVVGFFVT</sequence>
<dbReference type="KEGG" id="dfa:DFA_04100"/>
<organism evidence="9 10">
    <name type="scientific">Cavenderia fasciculata</name>
    <name type="common">Slime mold</name>
    <name type="synonym">Dictyostelium fasciculatum</name>
    <dbReference type="NCBI Taxonomy" id="261658"/>
    <lineage>
        <taxon>Eukaryota</taxon>
        <taxon>Amoebozoa</taxon>
        <taxon>Evosea</taxon>
        <taxon>Eumycetozoa</taxon>
        <taxon>Dictyostelia</taxon>
        <taxon>Acytosteliales</taxon>
        <taxon>Cavenderiaceae</taxon>
        <taxon>Cavenderia</taxon>
    </lineage>
</organism>
<feature type="transmembrane region" description="Helical" evidence="7">
    <location>
        <begin position="220"/>
        <end position="242"/>
    </location>
</feature>
<keyword evidence="2" id="KW-1003">Cell membrane</keyword>
<feature type="domain" description="ABC3 transporter permease C-terminal" evidence="8">
    <location>
        <begin position="224"/>
        <end position="341"/>
    </location>
</feature>
<keyword evidence="4 7" id="KW-1133">Transmembrane helix</keyword>
<gene>
    <name evidence="9" type="ORF">DFA_04100</name>
</gene>
<feature type="transmembrane region" description="Helical" evidence="7">
    <location>
        <begin position="263"/>
        <end position="283"/>
    </location>
</feature>
<dbReference type="AlphaFoldDB" id="F4Q1A5"/>
<feature type="region of interest" description="Disordered" evidence="6">
    <location>
        <begin position="894"/>
        <end position="929"/>
    </location>
</feature>
<reference evidence="10" key="1">
    <citation type="journal article" date="2011" name="Genome Res.">
        <title>Phylogeny-wide analysis of social amoeba genomes highlights ancient origins for complex intercellular communication.</title>
        <authorList>
            <person name="Heidel A.J."/>
            <person name="Lawal H.M."/>
            <person name="Felder M."/>
            <person name="Schilde C."/>
            <person name="Helps N.R."/>
            <person name="Tunggal B."/>
            <person name="Rivero F."/>
            <person name="John U."/>
            <person name="Schleicher M."/>
            <person name="Eichinger L."/>
            <person name="Platzer M."/>
            <person name="Noegel A.A."/>
            <person name="Schaap P."/>
            <person name="Gloeckner G."/>
        </authorList>
    </citation>
    <scope>NUCLEOTIDE SEQUENCE [LARGE SCALE GENOMIC DNA]</scope>
    <source>
        <strain evidence="10">SH3</strain>
    </source>
</reference>
<feature type="compositionally biased region" description="Basic and acidic residues" evidence="6">
    <location>
        <begin position="895"/>
        <end position="924"/>
    </location>
</feature>
<comment type="subcellular location">
    <subcellularLocation>
        <location evidence="1">Cell membrane</location>
        <topology evidence="1">Multi-pass membrane protein</topology>
    </subcellularLocation>
</comment>
<evidence type="ECO:0000313" key="10">
    <source>
        <dbReference type="Proteomes" id="UP000007797"/>
    </source>
</evidence>
<evidence type="ECO:0000256" key="2">
    <source>
        <dbReference type="ARBA" id="ARBA00022475"/>
    </source>
</evidence>
<feature type="transmembrane region" description="Helical" evidence="7">
    <location>
        <begin position="289"/>
        <end position="309"/>
    </location>
</feature>
<feature type="transmembrane region" description="Helical" evidence="7">
    <location>
        <begin position="798"/>
        <end position="815"/>
    </location>
</feature>
<dbReference type="GO" id="GO:0005886">
    <property type="term" value="C:plasma membrane"/>
    <property type="evidence" value="ECO:0007669"/>
    <property type="project" value="UniProtKB-SubCell"/>
</dbReference>
<proteinExistence type="predicted"/>
<feature type="transmembrane region" description="Helical" evidence="7">
    <location>
        <begin position="105"/>
        <end position="126"/>
    </location>
</feature>
<feature type="transmembrane region" description="Helical" evidence="7">
    <location>
        <begin position="316"/>
        <end position="335"/>
    </location>
</feature>
<dbReference type="Pfam" id="PF02687">
    <property type="entry name" value="FtsX"/>
    <property type="match status" value="2"/>
</dbReference>
<feature type="transmembrane region" description="Helical" evidence="7">
    <location>
        <begin position="822"/>
        <end position="844"/>
    </location>
</feature>
<evidence type="ECO:0000256" key="7">
    <source>
        <dbReference type="SAM" id="Phobius"/>
    </source>
</evidence>
<dbReference type="PANTHER" id="PTHR32522">
    <property type="match status" value="1"/>
</dbReference>
<dbReference type="InterPro" id="IPR003838">
    <property type="entry name" value="ABC3_permease_C"/>
</dbReference>
<keyword evidence="3 7" id="KW-0812">Transmembrane</keyword>
<evidence type="ECO:0000313" key="9">
    <source>
        <dbReference type="EMBL" id="EGG18606.1"/>
    </source>
</evidence>
<dbReference type="EMBL" id="GL883018">
    <property type="protein sequence ID" value="EGG18606.1"/>
    <property type="molecule type" value="Genomic_DNA"/>
</dbReference>
<evidence type="ECO:0000259" key="8">
    <source>
        <dbReference type="Pfam" id="PF02687"/>
    </source>
</evidence>
<evidence type="ECO:0000256" key="1">
    <source>
        <dbReference type="ARBA" id="ARBA00004651"/>
    </source>
</evidence>
<feature type="transmembrane region" description="Helical" evidence="7">
    <location>
        <begin position="765"/>
        <end position="786"/>
    </location>
</feature>
<feature type="transmembrane region" description="Helical" evidence="7">
    <location>
        <begin position="371"/>
        <end position="391"/>
    </location>
</feature>
<dbReference type="RefSeq" id="XP_004366510.1">
    <property type="nucleotide sequence ID" value="XM_004366453.1"/>
</dbReference>
<evidence type="ECO:0000256" key="5">
    <source>
        <dbReference type="ARBA" id="ARBA00023136"/>
    </source>
</evidence>
<feature type="domain" description="ABC3 transporter permease C-terminal" evidence="8">
    <location>
        <begin position="769"/>
        <end position="886"/>
    </location>
</feature>
<dbReference type="GeneID" id="14870698"/>
<keyword evidence="5 7" id="KW-0472">Membrane</keyword>
<evidence type="ECO:0000256" key="6">
    <source>
        <dbReference type="SAM" id="MobiDB-lite"/>
    </source>
</evidence>
<evidence type="ECO:0000256" key="4">
    <source>
        <dbReference type="ARBA" id="ARBA00022989"/>
    </source>
</evidence>